<reference evidence="4 5" key="1">
    <citation type="submission" date="2016-05" db="EMBL/GenBank/DDBJ databases">
        <title>Compelete Genome Sequence of Bacteriochlorophyll-Synthesizing Bacterium Porphyrobacter neustonensis DSM 9434.</title>
        <authorList>
            <person name="Shi X.-L."/>
            <person name="Wu Y.-H."/>
            <person name="Cheng H."/>
            <person name="Xu L."/>
            <person name="Zhang X.-Q."/>
            <person name="Wang C.-S."/>
            <person name="Xu X.-W."/>
        </authorList>
    </citation>
    <scope>NUCLEOTIDE SEQUENCE [LARGE SCALE GENOMIC DNA]</scope>
    <source>
        <strain evidence="4 5">DSM 9434</strain>
    </source>
</reference>
<dbReference type="EMBL" id="CP016033">
    <property type="protein sequence ID" value="ANK12060.1"/>
    <property type="molecule type" value="Genomic_DNA"/>
</dbReference>
<feature type="compositionally biased region" description="Gly residues" evidence="1">
    <location>
        <begin position="393"/>
        <end position="425"/>
    </location>
</feature>
<feature type="compositionally biased region" description="Acidic residues" evidence="1">
    <location>
        <begin position="501"/>
        <end position="513"/>
    </location>
</feature>
<dbReference type="Gene3D" id="2.60.120.1440">
    <property type="match status" value="1"/>
</dbReference>
<dbReference type="KEGG" id="pns:A9D12_02935"/>
<feature type="compositionally biased region" description="Gly residues" evidence="1">
    <location>
        <begin position="311"/>
        <end position="345"/>
    </location>
</feature>
<evidence type="ECO:0000256" key="1">
    <source>
        <dbReference type="SAM" id="MobiDB-lite"/>
    </source>
</evidence>
<protein>
    <recommendedName>
        <fullName evidence="3">FecR protein domain-containing protein</fullName>
    </recommendedName>
</protein>
<organism evidence="4 5">
    <name type="scientific">Erythrobacter neustonensis</name>
    <dbReference type="NCBI Taxonomy" id="1112"/>
    <lineage>
        <taxon>Bacteria</taxon>
        <taxon>Pseudomonadati</taxon>
        <taxon>Pseudomonadota</taxon>
        <taxon>Alphaproteobacteria</taxon>
        <taxon>Sphingomonadales</taxon>
        <taxon>Erythrobacteraceae</taxon>
        <taxon>Erythrobacter/Porphyrobacter group</taxon>
        <taxon>Erythrobacter</taxon>
    </lineage>
</organism>
<feature type="compositionally biased region" description="Gly residues" evidence="1">
    <location>
        <begin position="288"/>
        <end position="298"/>
    </location>
</feature>
<evidence type="ECO:0000313" key="4">
    <source>
        <dbReference type="EMBL" id="ANK12060.1"/>
    </source>
</evidence>
<evidence type="ECO:0000256" key="2">
    <source>
        <dbReference type="SAM" id="SignalP"/>
    </source>
</evidence>
<dbReference type="AlphaFoldDB" id="A0A192D1R1"/>
<feature type="region of interest" description="Disordered" evidence="1">
    <location>
        <begin position="284"/>
        <end position="538"/>
    </location>
</feature>
<feature type="domain" description="FecR protein" evidence="3">
    <location>
        <begin position="64"/>
        <end position="157"/>
    </location>
</feature>
<dbReference type="Pfam" id="PF04773">
    <property type="entry name" value="FecR"/>
    <property type="match status" value="1"/>
</dbReference>
<dbReference type="InterPro" id="IPR006860">
    <property type="entry name" value="FecR"/>
</dbReference>
<keyword evidence="2" id="KW-0732">Signal</keyword>
<proteinExistence type="predicted"/>
<dbReference type="STRING" id="1112.A9D12_02935"/>
<evidence type="ECO:0000313" key="5">
    <source>
        <dbReference type="Proteomes" id="UP000078263"/>
    </source>
</evidence>
<keyword evidence="5" id="KW-1185">Reference proteome</keyword>
<gene>
    <name evidence="4" type="ORF">A9D12_02935</name>
</gene>
<feature type="compositionally biased region" description="Low complexity" evidence="1">
    <location>
        <begin position="201"/>
        <end position="241"/>
    </location>
</feature>
<accession>A0A192D1R1</accession>
<dbReference type="OrthoDB" id="7210929at2"/>
<feature type="compositionally biased region" description="Gly residues" evidence="1">
    <location>
        <begin position="366"/>
        <end position="384"/>
    </location>
</feature>
<feature type="signal peptide" evidence="2">
    <location>
        <begin position="1"/>
        <end position="27"/>
    </location>
</feature>
<dbReference type="PANTHER" id="PTHR38731:SF3">
    <property type="entry name" value="BLL6125 PROTEIN"/>
    <property type="match status" value="1"/>
</dbReference>
<name>A0A192D1R1_9SPHN</name>
<evidence type="ECO:0000259" key="3">
    <source>
        <dbReference type="Pfam" id="PF04773"/>
    </source>
</evidence>
<feature type="compositionally biased region" description="Acidic residues" evidence="1">
    <location>
        <begin position="445"/>
        <end position="471"/>
    </location>
</feature>
<sequence>MTNLNRIMPRVLLAFLALILGSTPALAQASGWSVSEARGTVTLADASGTRPAKPGAVLAAGTMVRTGAGSSAVLVRGREFVTMRHNAQLRIAPTARERGIVQIIQDYGSALFRIGKQANPHFGVDTPYLAAVVKGTTFVITVSEQGASLQVTEGAVETATLDGGARELIRPGAVAMIAAGDPLRMVIEGQGQRVIDSPARAANTSGNTAPAASATPAPSADAPVSPGGPASSAPEASNGASTNSTEREQARIDHAIVSAPQDLGEMSQGFVSGEVAVIAAAIIPETPGRGGPPTGDGPGQPANGGTPANGNGSGAGAGSGSGAGGGSVGGGTGHGGGASGPGGEGNPSAGDGVVCAGAICVPGPDNGNGNGNGNGSGSGNGNGSSNGAPEDGTGNGNGNGNGNGAPEGGSGGNNGNGDSGSGGNAGPDDPGAGDGGDDNDRGNEGSDDNGGDDQGDEGQGDDGGDDDDRDDDAGGKDNDDSDDSRGDDDKDDDGKGRDGDDRGEDGDNDSDDGKDDKGDKDGKDADERGNGRGRGGRG</sequence>
<dbReference type="RefSeq" id="WP_068349637.1">
    <property type="nucleotide sequence ID" value="NZ_CP016033.1"/>
</dbReference>
<dbReference type="Proteomes" id="UP000078263">
    <property type="component" value="Chromosome"/>
</dbReference>
<dbReference type="PANTHER" id="PTHR38731">
    <property type="entry name" value="LIPL45-RELATED LIPOPROTEIN-RELATED"/>
    <property type="match status" value="1"/>
</dbReference>
<feature type="chain" id="PRO_5008251621" description="FecR protein domain-containing protein" evidence="2">
    <location>
        <begin position="28"/>
        <end position="538"/>
    </location>
</feature>
<feature type="compositionally biased region" description="Low complexity" evidence="1">
    <location>
        <begin position="299"/>
        <end position="310"/>
    </location>
</feature>
<feature type="region of interest" description="Disordered" evidence="1">
    <location>
        <begin position="200"/>
        <end position="247"/>
    </location>
</feature>
<feature type="compositionally biased region" description="Basic and acidic residues" evidence="1">
    <location>
        <begin position="472"/>
        <end position="500"/>
    </location>
</feature>
<feature type="compositionally biased region" description="Basic and acidic residues" evidence="1">
    <location>
        <begin position="514"/>
        <end position="530"/>
    </location>
</feature>